<reference evidence="9 10" key="1">
    <citation type="submission" date="2016-04" db="EMBL/GenBank/DDBJ databases">
        <title>Complete genome sequence of Dietzia lutea YIM 80766T, a strain isolated from desert soil in Egypt.</title>
        <authorList>
            <person name="Zhao J."/>
            <person name="Hu B."/>
            <person name="Geng S."/>
            <person name="Nie Y."/>
            <person name="Tang Y."/>
        </authorList>
    </citation>
    <scope>NUCLEOTIDE SEQUENCE [LARGE SCALE GENOMIC DNA]</scope>
    <source>
        <strain evidence="9 10">YIM 80766</strain>
    </source>
</reference>
<evidence type="ECO:0000313" key="9">
    <source>
        <dbReference type="EMBL" id="AWH91728.1"/>
    </source>
</evidence>
<protein>
    <recommendedName>
        <fullName evidence="2">carbonic anhydrase</fullName>
        <ecNumber evidence="2">4.2.1.1</ecNumber>
    </recommendedName>
</protein>
<dbReference type="PANTHER" id="PTHR11002:SF79">
    <property type="entry name" value="CARBONIC ANHYDRASE 2"/>
    <property type="match status" value="1"/>
</dbReference>
<evidence type="ECO:0000256" key="4">
    <source>
        <dbReference type="ARBA" id="ARBA00022833"/>
    </source>
</evidence>
<feature type="binding site" evidence="8">
    <location>
        <position position="108"/>
    </location>
    <ligand>
        <name>Zn(2+)</name>
        <dbReference type="ChEBI" id="CHEBI:29105"/>
    </ligand>
</feature>
<gene>
    <name evidence="9" type="ORF">A6035_05680</name>
</gene>
<comment type="cofactor">
    <cofactor evidence="8">
        <name>Zn(2+)</name>
        <dbReference type="ChEBI" id="CHEBI:29105"/>
    </cofactor>
    <text evidence="8">Binds 1 zinc ion per subunit.</text>
</comment>
<name>A0A2S1R618_9ACTN</name>
<feature type="binding site" evidence="8">
    <location>
        <position position="54"/>
    </location>
    <ligand>
        <name>Zn(2+)</name>
        <dbReference type="ChEBI" id="CHEBI:29105"/>
    </ligand>
</feature>
<evidence type="ECO:0000256" key="8">
    <source>
        <dbReference type="PIRSR" id="PIRSR601765-1"/>
    </source>
</evidence>
<keyword evidence="3 8" id="KW-0479">Metal-binding</keyword>
<feature type="binding site" evidence="8">
    <location>
        <position position="52"/>
    </location>
    <ligand>
        <name>Zn(2+)</name>
        <dbReference type="ChEBI" id="CHEBI:29105"/>
    </ligand>
</feature>
<dbReference type="AlphaFoldDB" id="A0A2S1R618"/>
<dbReference type="CDD" id="cd03378">
    <property type="entry name" value="beta_CA_cladeC"/>
    <property type="match status" value="1"/>
</dbReference>
<dbReference type="FunFam" id="3.40.1050.10:FF:000006">
    <property type="entry name" value="Carbonic anhydrase"/>
    <property type="match status" value="1"/>
</dbReference>
<dbReference type="SUPFAM" id="SSF53056">
    <property type="entry name" value="beta-carbonic anhydrase, cab"/>
    <property type="match status" value="1"/>
</dbReference>
<evidence type="ECO:0000256" key="7">
    <source>
        <dbReference type="ARBA" id="ARBA00048348"/>
    </source>
</evidence>
<dbReference type="InterPro" id="IPR001765">
    <property type="entry name" value="Carbonic_anhydrase"/>
</dbReference>
<evidence type="ECO:0000256" key="6">
    <source>
        <dbReference type="ARBA" id="ARBA00024993"/>
    </source>
</evidence>
<dbReference type="InterPro" id="IPR015892">
    <property type="entry name" value="Carbonic_anhydrase_CS"/>
</dbReference>
<proteinExistence type="inferred from homology"/>
<keyword evidence="4 8" id="KW-0862">Zinc</keyword>
<evidence type="ECO:0000256" key="2">
    <source>
        <dbReference type="ARBA" id="ARBA00012925"/>
    </source>
</evidence>
<evidence type="ECO:0000256" key="5">
    <source>
        <dbReference type="ARBA" id="ARBA00023239"/>
    </source>
</evidence>
<dbReference type="OrthoDB" id="9797527at2"/>
<dbReference type="EC" id="4.2.1.1" evidence="2"/>
<dbReference type="GO" id="GO:0008270">
    <property type="term" value="F:zinc ion binding"/>
    <property type="evidence" value="ECO:0007669"/>
    <property type="project" value="InterPro"/>
</dbReference>
<comment type="function">
    <text evidence="6">Catalyzes the reversible hydration of carbon dioxide to form bicarbonate.</text>
</comment>
<dbReference type="GO" id="GO:0004089">
    <property type="term" value="F:carbonate dehydratase activity"/>
    <property type="evidence" value="ECO:0007669"/>
    <property type="project" value="UniProtKB-EC"/>
</dbReference>
<dbReference type="Gene3D" id="3.40.1050.10">
    <property type="entry name" value="Carbonic anhydrase"/>
    <property type="match status" value="1"/>
</dbReference>
<sequence length="207" mass="21735">MSTDLSPAAALDRLLTGNRRYVDGANLHAHQDPARRAELTGEQHPFGLVFGCADSRVPAEVVFDQGLGDLFVVRNAGHIVDPSVLGSIEFGVDVLGIPLTLVLGHTSCGAVGATITAIDSHSTPSGYLRDVVERIAPAVFEARRDPDAGYDDVVIENVRQTVTAIREKSAAVDRAITEGRTAIVGAIYNLEAGTVTPVHTEGTVNGG</sequence>
<accession>A0A2S1R618</accession>
<evidence type="ECO:0000256" key="3">
    <source>
        <dbReference type="ARBA" id="ARBA00022723"/>
    </source>
</evidence>
<dbReference type="PROSITE" id="PS00704">
    <property type="entry name" value="PROK_CO2_ANHYDRASE_1"/>
    <property type="match status" value="1"/>
</dbReference>
<keyword evidence="5" id="KW-0456">Lyase</keyword>
<dbReference type="PANTHER" id="PTHR11002">
    <property type="entry name" value="CARBONIC ANHYDRASE"/>
    <property type="match status" value="1"/>
</dbReference>
<evidence type="ECO:0000313" key="10">
    <source>
        <dbReference type="Proteomes" id="UP000244928"/>
    </source>
</evidence>
<organism evidence="9 10">
    <name type="scientific">Dietzia lutea</name>
    <dbReference type="NCBI Taxonomy" id="546160"/>
    <lineage>
        <taxon>Bacteria</taxon>
        <taxon>Bacillati</taxon>
        <taxon>Actinomycetota</taxon>
        <taxon>Actinomycetes</taxon>
        <taxon>Mycobacteriales</taxon>
        <taxon>Dietziaceae</taxon>
        <taxon>Dietzia</taxon>
    </lineage>
</organism>
<dbReference type="GO" id="GO:0015976">
    <property type="term" value="P:carbon utilization"/>
    <property type="evidence" value="ECO:0007669"/>
    <property type="project" value="InterPro"/>
</dbReference>
<evidence type="ECO:0000256" key="1">
    <source>
        <dbReference type="ARBA" id="ARBA00006217"/>
    </source>
</evidence>
<feature type="binding site" evidence="8">
    <location>
        <position position="105"/>
    </location>
    <ligand>
        <name>Zn(2+)</name>
        <dbReference type="ChEBI" id="CHEBI:29105"/>
    </ligand>
</feature>
<dbReference type="SMART" id="SM00947">
    <property type="entry name" value="Pro_CA"/>
    <property type="match status" value="1"/>
</dbReference>
<keyword evidence="10" id="KW-1185">Reference proteome</keyword>
<dbReference type="RefSeq" id="WP_108846987.1">
    <property type="nucleotide sequence ID" value="NZ_CP015449.1"/>
</dbReference>
<comment type="catalytic activity">
    <reaction evidence="7">
        <text>hydrogencarbonate + H(+) = CO2 + H2O</text>
        <dbReference type="Rhea" id="RHEA:10748"/>
        <dbReference type="ChEBI" id="CHEBI:15377"/>
        <dbReference type="ChEBI" id="CHEBI:15378"/>
        <dbReference type="ChEBI" id="CHEBI:16526"/>
        <dbReference type="ChEBI" id="CHEBI:17544"/>
        <dbReference type="EC" id="4.2.1.1"/>
    </reaction>
</comment>
<dbReference type="Proteomes" id="UP000244928">
    <property type="component" value="Chromosome"/>
</dbReference>
<comment type="similarity">
    <text evidence="1">Belongs to the beta-class carbonic anhydrase family.</text>
</comment>
<dbReference type="EMBL" id="CP015449">
    <property type="protein sequence ID" value="AWH91728.1"/>
    <property type="molecule type" value="Genomic_DNA"/>
</dbReference>
<dbReference type="KEGG" id="dlu:A6035_05680"/>
<dbReference type="InterPro" id="IPR036874">
    <property type="entry name" value="Carbonic_anhydrase_sf"/>
</dbReference>
<dbReference type="Pfam" id="PF00484">
    <property type="entry name" value="Pro_CA"/>
    <property type="match status" value="1"/>
</dbReference>